<evidence type="ECO:0000256" key="1">
    <source>
        <dbReference type="ARBA" id="ARBA00022737"/>
    </source>
</evidence>
<dbReference type="SMART" id="SM00028">
    <property type="entry name" value="TPR"/>
    <property type="match status" value="3"/>
</dbReference>
<dbReference type="eggNOG" id="ENOG502QSAH">
    <property type="taxonomic scope" value="Eukaryota"/>
</dbReference>
<proteinExistence type="predicted"/>
<dbReference type="SUPFAM" id="SSF48452">
    <property type="entry name" value="TPR-like"/>
    <property type="match status" value="1"/>
</dbReference>
<gene>
    <name evidence="6" type="ORF">UCREL1_8106</name>
</gene>
<protein>
    <submittedName>
        <fullName evidence="6">Putative tpr domain-containing protein</fullName>
    </submittedName>
</protein>
<dbReference type="AlphaFoldDB" id="M7SL46"/>
<feature type="compositionally biased region" description="Basic residues" evidence="5">
    <location>
        <begin position="1"/>
        <end position="14"/>
    </location>
</feature>
<feature type="region of interest" description="Disordered" evidence="5">
    <location>
        <begin position="412"/>
        <end position="445"/>
    </location>
</feature>
<evidence type="ECO:0000313" key="7">
    <source>
        <dbReference type="Proteomes" id="UP000012174"/>
    </source>
</evidence>
<evidence type="ECO:0000256" key="5">
    <source>
        <dbReference type="SAM" id="MobiDB-lite"/>
    </source>
</evidence>
<evidence type="ECO:0000256" key="2">
    <source>
        <dbReference type="ARBA" id="ARBA00022803"/>
    </source>
</evidence>
<feature type="compositionally biased region" description="Polar residues" evidence="5">
    <location>
        <begin position="174"/>
        <end position="187"/>
    </location>
</feature>
<dbReference type="Proteomes" id="UP000012174">
    <property type="component" value="Unassembled WGS sequence"/>
</dbReference>
<dbReference type="KEGG" id="ela:UCREL1_8106"/>
<dbReference type="OrthoDB" id="1914839at2759"/>
<reference evidence="7" key="1">
    <citation type="journal article" date="2013" name="Genome Announc.">
        <title>Draft genome sequence of the grapevine dieback fungus Eutypa lata UCR-EL1.</title>
        <authorList>
            <person name="Blanco-Ulate B."/>
            <person name="Rolshausen P.E."/>
            <person name="Cantu D."/>
        </authorList>
    </citation>
    <scope>NUCLEOTIDE SEQUENCE [LARGE SCALE GENOMIC DNA]</scope>
    <source>
        <strain evidence="7">UCR-EL1</strain>
    </source>
</reference>
<dbReference type="PROSITE" id="PS50005">
    <property type="entry name" value="TPR"/>
    <property type="match status" value="1"/>
</dbReference>
<dbReference type="EMBL" id="KB706969">
    <property type="protein sequence ID" value="EMR64927.1"/>
    <property type="molecule type" value="Genomic_DNA"/>
</dbReference>
<keyword evidence="7" id="KW-1185">Reference proteome</keyword>
<feature type="region of interest" description="Disordered" evidence="5">
    <location>
        <begin position="1"/>
        <end position="45"/>
    </location>
</feature>
<feature type="region of interest" description="Disordered" evidence="5">
    <location>
        <begin position="347"/>
        <end position="369"/>
    </location>
</feature>
<evidence type="ECO:0000313" key="6">
    <source>
        <dbReference type="EMBL" id="EMR64927.1"/>
    </source>
</evidence>
<keyword evidence="2 3" id="KW-0802">TPR repeat</keyword>
<feature type="region of interest" description="Disordered" evidence="5">
    <location>
        <begin position="174"/>
        <end position="201"/>
    </location>
</feature>
<feature type="compositionally biased region" description="Low complexity" evidence="5">
    <location>
        <begin position="15"/>
        <end position="44"/>
    </location>
</feature>
<dbReference type="STRING" id="1287681.M7SL46"/>
<dbReference type="InterPro" id="IPR019734">
    <property type="entry name" value="TPR_rpt"/>
</dbReference>
<feature type="repeat" description="TPR" evidence="3">
    <location>
        <begin position="94"/>
        <end position="127"/>
    </location>
</feature>
<name>M7SL46_EUTLA</name>
<dbReference type="OMA" id="ETYMTDL"/>
<dbReference type="InterPro" id="IPR013105">
    <property type="entry name" value="TPR_2"/>
</dbReference>
<feature type="compositionally biased region" description="Acidic residues" evidence="5">
    <location>
        <begin position="418"/>
        <end position="445"/>
    </location>
</feature>
<dbReference type="Pfam" id="PF07719">
    <property type="entry name" value="TPR_2"/>
    <property type="match status" value="1"/>
</dbReference>
<dbReference type="CDD" id="cd24142">
    <property type="entry name" value="ACL4-like"/>
    <property type="match status" value="1"/>
</dbReference>
<accession>M7SL46</accession>
<evidence type="ECO:0000256" key="3">
    <source>
        <dbReference type="PROSITE-ProRule" id="PRU00339"/>
    </source>
</evidence>
<keyword evidence="1" id="KW-0677">Repeat</keyword>
<keyword evidence="4" id="KW-0175">Coiled coil</keyword>
<dbReference type="InterPro" id="IPR011990">
    <property type="entry name" value="TPR-like_helical_dom_sf"/>
</dbReference>
<dbReference type="HOGENOM" id="CLU_040959_2_1_1"/>
<organism evidence="6 7">
    <name type="scientific">Eutypa lata (strain UCR-EL1)</name>
    <name type="common">Grapevine dieback disease fungus</name>
    <name type="synonym">Eutypa armeniacae</name>
    <dbReference type="NCBI Taxonomy" id="1287681"/>
    <lineage>
        <taxon>Eukaryota</taxon>
        <taxon>Fungi</taxon>
        <taxon>Dikarya</taxon>
        <taxon>Ascomycota</taxon>
        <taxon>Pezizomycotina</taxon>
        <taxon>Sordariomycetes</taxon>
        <taxon>Xylariomycetidae</taxon>
        <taxon>Xylariales</taxon>
        <taxon>Diatrypaceae</taxon>
        <taxon>Eutypa</taxon>
    </lineage>
</organism>
<evidence type="ECO:0000256" key="4">
    <source>
        <dbReference type="SAM" id="Coils"/>
    </source>
</evidence>
<feature type="coiled-coil region" evidence="4">
    <location>
        <begin position="52"/>
        <end position="81"/>
    </location>
</feature>
<sequence length="445" mass="48217">MAPRRPDKKSKKRAAALSRAAAGGSSPASDPSPSASASSSSSSRQITPLVLVRAAEAQLQEGNAEAAAALAQNALDQAQAQALTATGSDDDATLAALNFLGQVHLELGDLDAARSYYLRAAALDPEGARDEAVGGGAEKFLCLAQLSEEGGRDSVAWFEKGAVALRARIQSLESNKTTKPNTTLSKLQRQRNHEDEAEAETEELKRKLAMALCSVAEVYMTDLSWEADAEQRCEALVTEATLVAPASAEAWQTLADVRISQARPEDARAALARSLDVWKGLEPDHRDVPAFPSRVALARLLMEVGMEREALEVLERLVAEDDGSVQTWYLGGWGLFVLGEKLREREKVKGKSGEGKQQQSKAEDDEDDDWNTSWISSRVWLNQCLHLYKLQEYEDEPLGEHAKELLAAIVKELGEAPADGEGDDDDDEGEDGWEDAGDSDEEMQE</sequence>
<dbReference type="Gene3D" id="1.25.40.10">
    <property type="entry name" value="Tetratricopeptide repeat domain"/>
    <property type="match status" value="2"/>
</dbReference>